<dbReference type="AlphaFoldDB" id="A0AAW5AA27"/>
<reference evidence="2 3" key="1">
    <citation type="submission" date="2019-11" db="EMBL/GenBank/DDBJ databases">
        <title>Epiphytic Pseudomonas syringae from cherry orchards.</title>
        <authorList>
            <person name="Hulin M.T."/>
        </authorList>
    </citation>
    <scope>NUCLEOTIDE SEQUENCE [LARGE SCALE GENOMIC DNA]</scope>
    <source>
        <strain evidence="2 3">PA-6-9F</strain>
    </source>
</reference>
<dbReference type="EMBL" id="WKEW01000238">
    <property type="protein sequence ID" value="MCF5061194.1"/>
    <property type="molecule type" value="Genomic_DNA"/>
</dbReference>
<name>A0AAW5AA27_9PSED</name>
<gene>
    <name evidence="2" type="ORF">GIW75_30160</name>
</gene>
<organism evidence="2 3">
    <name type="scientific">Pseudomonas proteolytica</name>
    <dbReference type="NCBI Taxonomy" id="219574"/>
    <lineage>
        <taxon>Bacteria</taxon>
        <taxon>Pseudomonadati</taxon>
        <taxon>Pseudomonadota</taxon>
        <taxon>Gammaproteobacteria</taxon>
        <taxon>Pseudomonadales</taxon>
        <taxon>Pseudomonadaceae</taxon>
        <taxon>Pseudomonas</taxon>
    </lineage>
</organism>
<keyword evidence="1" id="KW-0472">Membrane</keyword>
<proteinExistence type="predicted"/>
<evidence type="ECO:0000313" key="2">
    <source>
        <dbReference type="EMBL" id="MCF5061194.1"/>
    </source>
</evidence>
<keyword evidence="3" id="KW-1185">Reference proteome</keyword>
<evidence type="ECO:0000256" key="1">
    <source>
        <dbReference type="SAM" id="Phobius"/>
    </source>
</evidence>
<feature type="transmembrane region" description="Helical" evidence="1">
    <location>
        <begin position="9"/>
        <end position="29"/>
    </location>
</feature>
<feature type="transmembrane region" description="Helical" evidence="1">
    <location>
        <begin position="124"/>
        <end position="142"/>
    </location>
</feature>
<feature type="transmembrane region" description="Helical" evidence="1">
    <location>
        <begin position="65"/>
        <end position="87"/>
    </location>
</feature>
<keyword evidence="1" id="KW-1133">Transmembrane helix</keyword>
<protein>
    <recommendedName>
        <fullName evidence="4">DUF2721 domain-containing protein</fullName>
    </recommendedName>
</protein>
<dbReference type="Proteomes" id="UP000814172">
    <property type="component" value="Unassembled WGS sequence"/>
</dbReference>
<keyword evidence="1" id="KW-0812">Transmembrane</keyword>
<accession>A0AAW5AA27</accession>
<evidence type="ECO:0000313" key="3">
    <source>
        <dbReference type="Proteomes" id="UP000814172"/>
    </source>
</evidence>
<comment type="caution">
    <text evidence="2">The sequence shown here is derived from an EMBL/GenBank/DDBJ whole genome shotgun (WGS) entry which is preliminary data.</text>
</comment>
<sequence length="182" mass="20440">MNKLCARDYAIIGLSLLATLFLHAVFVGWGKVFLCLEEASVKECVPLQDLNVLIKLYDDKLRSDFFSGFLAVGAFLLSLKTFIVMTMKTSVYDTDRYKEIWENNKRLDSNVGSRYEGLKELNNCMFSAIFFSLLAAVSQVTLGLVGGVVLVFISLWLCVASVSYLAYCLFLVKRNLDEIIGE</sequence>
<feature type="transmembrane region" description="Helical" evidence="1">
    <location>
        <begin position="148"/>
        <end position="172"/>
    </location>
</feature>
<dbReference type="RefSeq" id="WP_236301018.1">
    <property type="nucleotide sequence ID" value="NZ_CAXAQB010000001.1"/>
</dbReference>
<evidence type="ECO:0008006" key="4">
    <source>
        <dbReference type="Google" id="ProtNLM"/>
    </source>
</evidence>